<dbReference type="InterPro" id="IPR021109">
    <property type="entry name" value="Peptidase_aspartic_dom_sf"/>
</dbReference>
<accession>A0A8B8M547</accession>
<dbReference type="OrthoDB" id="778454at2759"/>
<dbReference type="PANTHER" id="PTHR33067">
    <property type="entry name" value="RNA-DIRECTED DNA POLYMERASE-RELATED"/>
    <property type="match status" value="1"/>
</dbReference>
<keyword evidence="2" id="KW-1185">Reference proteome</keyword>
<evidence type="ECO:0000313" key="2">
    <source>
        <dbReference type="Proteomes" id="UP000694853"/>
    </source>
</evidence>
<evidence type="ECO:0000313" key="3">
    <source>
        <dbReference type="RefSeq" id="XP_027362847.1"/>
    </source>
</evidence>
<reference evidence="3" key="2">
    <citation type="submission" date="2025-08" db="UniProtKB">
        <authorList>
            <consortium name="RefSeq"/>
        </authorList>
    </citation>
    <scope>IDENTIFICATION</scope>
    <source>
        <tissue evidence="3">Young leaves</tissue>
    </source>
</reference>
<dbReference type="PANTHER" id="PTHR33067:SF39">
    <property type="entry name" value="TRANSCRIPTION FACTOR INTERACTOR AND REGULATOR CCHC(ZN) FAMILY"/>
    <property type="match status" value="1"/>
</dbReference>
<gene>
    <name evidence="3" type="primary">LOC113870454</name>
</gene>
<evidence type="ECO:0000256" key="1">
    <source>
        <dbReference type="SAM" id="MobiDB-lite"/>
    </source>
</evidence>
<feature type="compositionally biased region" description="Basic and acidic residues" evidence="1">
    <location>
        <begin position="1"/>
        <end position="17"/>
    </location>
</feature>
<sequence>MEGNPNEERRTVDDYARAKPRGNPTSIVRPPIQQEQFVGHPSEDPHLHIQNFLTICGMIRMNGVSDEAIRLSLFPFSLRDKAKSWLLSQPEGSITTWDDLESKFLTSCPYHELPEWLQLRTFDDGLNVATKTMVDAAARGSFAQKTLEEARQLIELNSLNAKFENMKFEGNKLVHYVAPISQEEYNEGTSEDRVEYTQQQGAEQVAEQQPEAELEIAKEEEEEKIPPKQKLVVDEAYWNRSKKQILGDSCKPQIPPLYVKLPYPHIPKNKGKEEQFSKFLDIFRKLHINISFAEALEQMPLYAKFIKDLLLKKRKLKKDATIALTEKCSAILQQKLPHKLKDPRSFSIPCTIGNVTIGKTLCDLGAGINLMPLSILKKLGVGEVKSTKMALQLADRSIKYPYGVMEDVLLKVDKLIFPTEFVILDMDEDSEVPVILGRPFLATGRALIDVQQGQLMLRVHDEKVTFKVFEAMQHPNDEKDTCFRMDMVDSLISAKSFGAEICTDPLKKTLVNVVMNNDEEVDEEL</sequence>
<dbReference type="Proteomes" id="UP000694853">
    <property type="component" value="Unplaced"/>
</dbReference>
<dbReference type="AlphaFoldDB" id="A0A8B8M547"/>
<dbReference type="KEGG" id="aprc:113870454"/>
<proteinExistence type="predicted"/>
<dbReference type="GeneID" id="113870454"/>
<protein>
    <submittedName>
        <fullName evidence="3">Uncharacterized protein LOC113870454</fullName>
    </submittedName>
</protein>
<feature type="region of interest" description="Disordered" evidence="1">
    <location>
        <begin position="1"/>
        <end position="28"/>
    </location>
</feature>
<name>A0A8B8M547_ABRPR</name>
<dbReference type="CDD" id="cd00303">
    <property type="entry name" value="retropepsin_like"/>
    <property type="match status" value="1"/>
</dbReference>
<organism evidence="2 3">
    <name type="scientific">Abrus precatorius</name>
    <name type="common">Indian licorice</name>
    <name type="synonym">Glycine abrus</name>
    <dbReference type="NCBI Taxonomy" id="3816"/>
    <lineage>
        <taxon>Eukaryota</taxon>
        <taxon>Viridiplantae</taxon>
        <taxon>Streptophyta</taxon>
        <taxon>Embryophyta</taxon>
        <taxon>Tracheophyta</taxon>
        <taxon>Spermatophyta</taxon>
        <taxon>Magnoliopsida</taxon>
        <taxon>eudicotyledons</taxon>
        <taxon>Gunneridae</taxon>
        <taxon>Pentapetalae</taxon>
        <taxon>rosids</taxon>
        <taxon>fabids</taxon>
        <taxon>Fabales</taxon>
        <taxon>Fabaceae</taxon>
        <taxon>Papilionoideae</taxon>
        <taxon>50 kb inversion clade</taxon>
        <taxon>NPAAA clade</taxon>
        <taxon>indigoferoid/millettioid clade</taxon>
        <taxon>Abreae</taxon>
        <taxon>Abrus</taxon>
    </lineage>
</organism>
<dbReference type="RefSeq" id="XP_027362847.1">
    <property type="nucleotide sequence ID" value="XM_027507046.1"/>
</dbReference>
<reference evidence="2" key="1">
    <citation type="journal article" date="2019" name="Toxins">
        <title>Detection of Abrin-Like and Prepropulchellin-Like Toxin Genes and Transcripts Using Whole Genome Sequencing and Full-Length Transcript Sequencing of Abrus precatorius.</title>
        <authorList>
            <person name="Hovde B.T."/>
            <person name="Daligault H.E."/>
            <person name="Hanschen E.R."/>
            <person name="Kunde Y.A."/>
            <person name="Johnson M.B."/>
            <person name="Starkenburg S.R."/>
            <person name="Johnson S.L."/>
        </authorList>
    </citation>
    <scope>NUCLEOTIDE SEQUENCE [LARGE SCALE GENOMIC DNA]</scope>
</reference>
<dbReference type="Gene3D" id="2.40.70.10">
    <property type="entry name" value="Acid Proteases"/>
    <property type="match status" value="1"/>
</dbReference>